<protein>
    <submittedName>
        <fullName evidence="1">Uncharacterized protein</fullName>
    </submittedName>
</protein>
<proteinExistence type="predicted"/>
<dbReference type="RefSeq" id="WP_133756592.1">
    <property type="nucleotide sequence ID" value="NZ_SOBW01000007.1"/>
</dbReference>
<dbReference type="OrthoDB" id="1425186at2"/>
<dbReference type="Proteomes" id="UP000294689">
    <property type="component" value="Unassembled WGS sequence"/>
</dbReference>
<comment type="caution">
    <text evidence="1">The sequence shown here is derived from an EMBL/GenBank/DDBJ whole genome shotgun (WGS) entry which is preliminary data.</text>
</comment>
<dbReference type="AlphaFoldDB" id="A0A4R7Q8I2"/>
<name>A0A4R7Q8I2_9FLAO</name>
<reference evidence="1 2" key="1">
    <citation type="submission" date="2019-03" db="EMBL/GenBank/DDBJ databases">
        <title>Genomic Encyclopedia of Archaeal and Bacterial Type Strains, Phase II (KMG-II): from individual species to whole genera.</title>
        <authorList>
            <person name="Goeker M."/>
        </authorList>
    </citation>
    <scope>NUCLEOTIDE SEQUENCE [LARGE SCALE GENOMIC DNA]</scope>
    <source>
        <strain evidence="1 2">DSM 28135</strain>
    </source>
</reference>
<organism evidence="1 2">
    <name type="scientific">Gelidibacter sediminis</name>
    <dbReference type="NCBI Taxonomy" id="1608710"/>
    <lineage>
        <taxon>Bacteria</taxon>
        <taxon>Pseudomonadati</taxon>
        <taxon>Bacteroidota</taxon>
        <taxon>Flavobacteriia</taxon>
        <taxon>Flavobacteriales</taxon>
        <taxon>Flavobacteriaceae</taxon>
        <taxon>Gelidibacter</taxon>
    </lineage>
</organism>
<dbReference type="EMBL" id="SOBW01000007">
    <property type="protein sequence ID" value="TDU43101.1"/>
    <property type="molecule type" value="Genomic_DNA"/>
</dbReference>
<gene>
    <name evidence="1" type="ORF">BXY82_0507</name>
</gene>
<keyword evidence="2" id="KW-1185">Reference proteome</keyword>
<evidence type="ECO:0000313" key="2">
    <source>
        <dbReference type="Proteomes" id="UP000294689"/>
    </source>
</evidence>
<sequence>MSWVYAEKDCGIKANEDWKGDLSNTGTPLIVATNVIYDLNFKAGWNLVKTEVIGTYHFPDAPEEDRSRYKNHKHTSVAAVPKDATYYFRSSSN</sequence>
<evidence type="ECO:0000313" key="1">
    <source>
        <dbReference type="EMBL" id="TDU43101.1"/>
    </source>
</evidence>
<accession>A0A4R7Q8I2</accession>